<dbReference type="EC" id="6.1.1.21" evidence="10"/>
<evidence type="ECO:0000313" key="13">
    <source>
        <dbReference type="EMBL" id="KAA5603117.1"/>
    </source>
</evidence>
<dbReference type="InterPro" id="IPR041715">
    <property type="entry name" value="HisRS-like_core"/>
</dbReference>
<dbReference type="Gene3D" id="3.30.930.10">
    <property type="entry name" value="Bira Bifunctional Protein, Domain 2"/>
    <property type="match status" value="1"/>
</dbReference>
<feature type="binding site" evidence="11">
    <location>
        <position position="136"/>
    </location>
    <ligand>
        <name>L-histidine</name>
        <dbReference type="ChEBI" id="CHEBI:57595"/>
    </ligand>
</feature>
<sequence length="549" mass="60517">MSESKPDKKPHRVSARLPRGFADRGPAELAATRDMLDTIRKVYERYGFEAVETPAFEYTDALGKFLPDQDRPNEGVFSLQDDDEQWLSLRYDLTAPLARYVAENFDRLPKPYRSYRAGWVFRNEKPGPGRFRQFMQFDADTVGSGSVAADAEICMMAADTLEALGIARGDYVIKVNNRKVLDGVMEAIGLAGDANAGRRLTVLRAIDKLDRLGVEGVRLLLGPGRKDESGDFTKGAGLDENIADLVATLFRPGQGSPQIPWDSIKNIPLAHVGWAERERSFIQDLEFIESNYLTVDMFGFVTWDLLRKNQLEWNDTLETGIRELIEISRLVEKAGFARDRIRIDPSVVRGLEYYTGPVFEAELTFEIPGDDGKPVRFGSVGGGGRYDGLVSRFRGEKVPATGFSIGVSRLAAALQKLGKLASAEPAGPVVVVPRTAALAPHCMRLVQRLRDDEALRALPGFAAEMYLGGGSFKGGLRYADKRRCVVAIMIGESEAEAGKAVVKDLIEGAEQAKAIETNAEYRAQRLAQFEAAEAELPAAIREILARHTV</sequence>
<comment type="subunit">
    <text evidence="2 10">Homodimer.</text>
</comment>
<dbReference type="EMBL" id="VWPL01000003">
    <property type="protein sequence ID" value="KAA5603117.1"/>
    <property type="molecule type" value="Genomic_DNA"/>
</dbReference>
<dbReference type="InterPro" id="IPR045864">
    <property type="entry name" value="aa-tRNA-synth_II/BPL/LPL"/>
</dbReference>
<feature type="binding site" evidence="11">
    <location>
        <position position="140"/>
    </location>
    <ligand>
        <name>L-histidine</name>
        <dbReference type="ChEBI" id="CHEBI:57595"/>
    </ligand>
</feature>
<evidence type="ECO:0000313" key="14">
    <source>
        <dbReference type="Proteomes" id="UP000323886"/>
    </source>
</evidence>
<evidence type="ECO:0000256" key="8">
    <source>
        <dbReference type="ARBA" id="ARBA00023146"/>
    </source>
</evidence>
<dbReference type="InterPro" id="IPR006195">
    <property type="entry name" value="aa-tRNA-synth_II"/>
</dbReference>
<dbReference type="CDD" id="cd00773">
    <property type="entry name" value="HisRS-like_core"/>
    <property type="match status" value="1"/>
</dbReference>
<dbReference type="PANTHER" id="PTHR11476">
    <property type="entry name" value="HISTIDYL-TRNA SYNTHETASE"/>
    <property type="match status" value="1"/>
</dbReference>
<dbReference type="RefSeq" id="WP_150096098.1">
    <property type="nucleotide sequence ID" value="NZ_VWPL01000003.1"/>
</dbReference>
<evidence type="ECO:0000256" key="6">
    <source>
        <dbReference type="ARBA" id="ARBA00022840"/>
    </source>
</evidence>
<feature type="binding site" evidence="11">
    <location>
        <begin position="353"/>
        <end position="354"/>
    </location>
    <ligand>
        <name>L-histidine</name>
        <dbReference type="ChEBI" id="CHEBI:57595"/>
    </ligand>
</feature>
<dbReference type="OrthoDB" id="9800814at2"/>
<proteinExistence type="inferred from homology"/>
<keyword evidence="5 10" id="KW-0547">Nucleotide-binding</keyword>
<evidence type="ECO:0000256" key="11">
    <source>
        <dbReference type="PIRSR" id="PIRSR001549-1"/>
    </source>
</evidence>
<feature type="domain" description="Aminoacyl-transfer RNA synthetases class-II family profile" evidence="12">
    <location>
        <begin position="35"/>
        <end position="440"/>
    </location>
</feature>
<dbReference type="Pfam" id="PF03129">
    <property type="entry name" value="HGTP_anticodon"/>
    <property type="match status" value="1"/>
</dbReference>
<keyword evidence="6 10" id="KW-0067">ATP-binding</keyword>
<evidence type="ECO:0000256" key="4">
    <source>
        <dbReference type="ARBA" id="ARBA00022598"/>
    </source>
</evidence>
<dbReference type="HAMAP" id="MF_00127">
    <property type="entry name" value="His_tRNA_synth"/>
    <property type="match status" value="1"/>
</dbReference>
<evidence type="ECO:0000256" key="5">
    <source>
        <dbReference type="ARBA" id="ARBA00022741"/>
    </source>
</evidence>
<gene>
    <name evidence="10" type="primary">hisS</name>
    <name evidence="13" type="ORF">F1193_02510</name>
</gene>
<reference evidence="13 14" key="1">
    <citation type="submission" date="2019-09" db="EMBL/GenBank/DDBJ databases">
        <title>Draft Whole-Genome sequence of Blastochloris sulfoviridis DSM 729.</title>
        <authorList>
            <person name="Meyer T.E."/>
            <person name="Kyndt J.A."/>
        </authorList>
    </citation>
    <scope>NUCLEOTIDE SEQUENCE [LARGE SCALE GENOMIC DNA]</scope>
    <source>
        <strain evidence="13 14">DSM 729</strain>
    </source>
</reference>
<dbReference type="SUPFAM" id="SSF52954">
    <property type="entry name" value="Class II aaRS ABD-related"/>
    <property type="match status" value="1"/>
</dbReference>
<evidence type="ECO:0000256" key="1">
    <source>
        <dbReference type="ARBA" id="ARBA00008226"/>
    </source>
</evidence>
<keyword evidence="4 10" id="KW-0436">Ligase</keyword>
<evidence type="ECO:0000256" key="3">
    <source>
        <dbReference type="ARBA" id="ARBA00022490"/>
    </source>
</evidence>
<feature type="binding site" evidence="11">
    <location>
        <position position="349"/>
    </location>
    <ligand>
        <name>L-histidine</name>
        <dbReference type="ChEBI" id="CHEBI:57595"/>
    </ligand>
</feature>
<comment type="caution">
    <text evidence="13">The sequence shown here is derived from an EMBL/GenBank/DDBJ whole genome shotgun (WGS) entry which is preliminary data.</text>
</comment>
<accession>A0A5M6I5K0</accession>
<dbReference type="PANTHER" id="PTHR11476:SF7">
    <property type="entry name" value="HISTIDINE--TRNA LIGASE"/>
    <property type="match status" value="1"/>
</dbReference>
<dbReference type="PIRSF" id="PIRSF001549">
    <property type="entry name" value="His-tRNA_synth"/>
    <property type="match status" value="1"/>
</dbReference>
<evidence type="ECO:0000256" key="9">
    <source>
        <dbReference type="ARBA" id="ARBA00047639"/>
    </source>
</evidence>
<comment type="catalytic activity">
    <reaction evidence="9 10">
        <text>tRNA(His) + L-histidine + ATP = L-histidyl-tRNA(His) + AMP + diphosphate + H(+)</text>
        <dbReference type="Rhea" id="RHEA:17313"/>
        <dbReference type="Rhea" id="RHEA-COMP:9665"/>
        <dbReference type="Rhea" id="RHEA-COMP:9689"/>
        <dbReference type="ChEBI" id="CHEBI:15378"/>
        <dbReference type="ChEBI" id="CHEBI:30616"/>
        <dbReference type="ChEBI" id="CHEBI:33019"/>
        <dbReference type="ChEBI" id="CHEBI:57595"/>
        <dbReference type="ChEBI" id="CHEBI:78442"/>
        <dbReference type="ChEBI" id="CHEBI:78527"/>
        <dbReference type="ChEBI" id="CHEBI:456215"/>
        <dbReference type="EC" id="6.1.1.21"/>
    </reaction>
</comment>
<keyword evidence="14" id="KW-1185">Reference proteome</keyword>
<dbReference type="Pfam" id="PF13393">
    <property type="entry name" value="tRNA-synt_His"/>
    <property type="match status" value="2"/>
</dbReference>
<dbReference type="GO" id="GO:0005737">
    <property type="term" value="C:cytoplasm"/>
    <property type="evidence" value="ECO:0007669"/>
    <property type="project" value="UniProtKB-SubCell"/>
</dbReference>
<comment type="similarity">
    <text evidence="1 10">Belongs to the class-II aminoacyl-tRNA synthetase family.</text>
</comment>
<dbReference type="InterPro" id="IPR004516">
    <property type="entry name" value="HisRS/HisZ"/>
</dbReference>
<dbReference type="InterPro" id="IPR015807">
    <property type="entry name" value="His-tRNA-ligase"/>
</dbReference>
<comment type="subcellular location">
    <subcellularLocation>
        <location evidence="10">Cytoplasm</location>
    </subcellularLocation>
</comment>
<keyword evidence="8 10" id="KW-0030">Aminoacyl-tRNA synthetase</keyword>
<name>A0A5M6I5K0_9HYPH</name>
<feature type="binding site" evidence="11">
    <location>
        <begin position="92"/>
        <end position="94"/>
    </location>
    <ligand>
        <name>L-histidine</name>
        <dbReference type="ChEBI" id="CHEBI:57595"/>
    </ligand>
</feature>
<dbReference type="GO" id="GO:0004821">
    <property type="term" value="F:histidine-tRNA ligase activity"/>
    <property type="evidence" value="ECO:0007669"/>
    <property type="project" value="UniProtKB-UniRule"/>
</dbReference>
<keyword evidence="3 10" id="KW-0963">Cytoplasm</keyword>
<dbReference type="Gene3D" id="3.40.50.800">
    <property type="entry name" value="Anticodon-binding domain"/>
    <property type="match status" value="1"/>
</dbReference>
<protein>
    <recommendedName>
        <fullName evidence="10">Histidine--tRNA ligase</fullName>
        <ecNumber evidence="10">6.1.1.21</ecNumber>
    </recommendedName>
    <alternativeName>
        <fullName evidence="10">Histidyl-tRNA synthetase</fullName>
        <shortName evidence="10">HisRS</shortName>
    </alternativeName>
</protein>
<dbReference type="InterPro" id="IPR004154">
    <property type="entry name" value="Anticodon-bd"/>
</dbReference>
<dbReference type="PROSITE" id="PS50862">
    <property type="entry name" value="AA_TRNA_LIGASE_II"/>
    <property type="match status" value="1"/>
</dbReference>
<evidence type="ECO:0000256" key="7">
    <source>
        <dbReference type="ARBA" id="ARBA00022917"/>
    </source>
</evidence>
<dbReference type="GO" id="GO:0005524">
    <property type="term" value="F:ATP binding"/>
    <property type="evidence" value="ECO:0007669"/>
    <property type="project" value="UniProtKB-UniRule"/>
</dbReference>
<dbReference type="Proteomes" id="UP000323886">
    <property type="component" value="Unassembled WGS sequence"/>
</dbReference>
<dbReference type="SUPFAM" id="SSF55681">
    <property type="entry name" value="Class II aaRS and biotin synthetases"/>
    <property type="match status" value="1"/>
</dbReference>
<evidence type="ECO:0000256" key="10">
    <source>
        <dbReference type="HAMAP-Rule" id="MF_00127"/>
    </source>
</evidence>
<organism evidence="13 14">
    <name type="scientific">Blastochloris sulfoviridis</name>
    <dbReference type="NCBI Taxonomy" id="50712"/>
    <lineage>
        <taxon>Bacteria</taxon>
        <taxon>Pseudomonadati</taxon>
        <taxon>Pseudomonadota</taxon>
        <taxon>Alphaproteobacteria</taxon>
        <taxon>Hyphomicrobiales</taxon>
        <taxon>Blastochloridaceae</taxon>
        <taxon>Blastochloris</taxon>
    </lineage>
</organism>
<feature type="binding site" evidence="11">
    <location>
        <position position="122"/>
    </location>
    <ligand>
        <name>L-histidine</name>
        <dbReference type="ChEBI" id="CHEBI:57595"/>
    </ligand>
</feature>
<dbReference type="InterPro" id="IPR036621">
    <property type="entry name" value="Anticodon-bd_dom_sf"/>
</dbReference>
<keyword evidence="7 10" id="KW-0648">Protein biosynthesis</keyword>
<evidence type="ECO:0000259" key="12">
    <source>
        <dbReference type="PROSITE" id="PS50862"/>
    </source>
</evidence>
<dbReference type="GO" id="GO:0006427">
    <property type="term" value="P:histidyl-tRNA aminoacylation"/>
    <property type="evidence" value="ECO:0007669"/>
    <property type="project" value="UniProtKB-UniRule"/>
</dbReference>
<dbReference type="AlphaFoldDB" id="A0A5M6I5K0"/>
<evidence type="ECO:0000256" key="2">
    <source>
        <dbReference type="ARBA" id="ARBA00011738"/>
    </source>
</evidence>